<dbReference type="AlphaFoldDB" id="A0A1N6AI99"/>
<keyword evidence="4" id="KW-1185">Reference proteome</keyword>
<accession>A0A1N6AI99</accession>
<organism evidence="3 4">
    <name type="scientific">Micromonospora cremea</name>
    <dbReference type="NCBI Taxonomy" id="709881"/>
    <lineage>
        <taxon>Bacteria</taxon>
        <taxon>Bacillati</taxon>
        <taxon>Actinomycetota</taxon>
        <taxon>Actinomycetes</taxon>
        <taxon>Micromonosporales</taxon>
        <taxon>Micromonosporaceae</taxon>
        <taxon>Micromonospora</taxon>
    </lineage>
</organism>
<dbReference type="Proteomes" id="UP000185124">
    <property type="component" value="Unassembled WGS sequence"/>
</dbReference>
<feature type="compositionally biased region" description="Low complexity" evidence="1">
    <location>
        <begin position="26"/>
        <end position="57"/>
    </location>
</feature>
<name>A0A1N6AI99_9ACTN</name>
<protein>
    <recommendedName>
        <fullName evidence="5">Lipoprotein</fullName>
    </recommendedName>
</protein>
<reference evidence="4" key="1">
    <citation type="submission" date="2016-12" db="EMBL/GenBank/DDBJ databases">
        <authorList>
            <person name="Varghese N."/>
            <person name="Submissions S."/>
        </authorList>
    </citation>
    <scope>NUCLEOTIDE SEQUENCE [LARGE SCALE GENOMIC DNA]</scope>
    <source>
        <strain evidence="4">DSM 45599</strain>
    </source>
</reference>
<evidence type="ECO:0000256" key="2">
    <source>
        <dbReference type="SAM" id="SignalP"/>
    </source>
</evidence>
<dbReference type="Gene3D" id="2.50.20.20">
    <property type="match status" value="1"/>
</dbReference>
<gene>
    <name evidence="3" type="ORF">SAMN04489832_5590</name>
</gene>
<evidence type="ECO:0000313" key="4">
    <source>
        <dbReference type="Proteomes" id="UP000185124"/>
    </source>
</evidence>
<evidence type="ECO:0000256" key="1">
    <source>
        <dbReference type="SAM" id="MobiDB-lite"/>
    </source>
</evidence>
<feature type="region of interest" description="Disordered" evidence="1">
    <location>
        <begin position="26"/>
        <end position="60"/>
    </location>
</feature>
<evidence type="ECO:0000313" key="3">
    <source>
        <dbReference type="EMBL" id="SIN33795.1"/>
    </source>
</evidence>
<sequence length="288" mass="29243">MTVRRLSAGLVAAALFTPGLAACNSSGTPTAGSTASPTVSASGAPSPSGTPSLSGSPVAGDAKQALLDSTKEISNGNFRFTLAGAGSTAEGQVHQPSQSAAMKIAIGGPSSDLAMKLDVIHFKPDSWVKLELSGPTADSLPAIKQLNLGKYQHLDQTRIKGNRSLGFDFEKVDPAGSAVLTQGITEVRSTGTGTYAGTIDVTKAAEAGSLNAATIAALGTQAKTVPFTAKVDPQGRLSELVLQLPAAGQTAAQEIRMTYSDYGAATAAQKPPANQVVEAPAELYSLFN</sequence>
<keyword evidence="2" id="KW-0732">Signal</keyword>
<proteinExistence type="predicted"/>
<feature type="chain" id="PRO_5013065624" description="Lipoprotein" evidence="2">
    <location>
        <begin position="22"/>
        <end position="288"/>
    </location>
</feature>
<dbReference type="OrthoDB" id="3359779at2"/>
<evidence type="ECO:0008006" key="5">
    <source>
        <dbReference type="Google" id="ProtNLM"/>
    </source>
</evidence>
<dbReference type="PROSITE" id="PS51257">
    <property type="entry name" value="PROKAR_LIPOPROTEIN"/>
    <property type="match status" value="1"/>
</dbReference>
<dbReference type="EMBL" id="FSQT01000002">
    <property type="protein sequence ID" value="SIN33795.1"/>
    <property type="molecule type" value="Genomic_DNA"/>
</dbReference>
<dbReference type="RefSeq" id="WP_074316828.1">
    <property type="nucleotide sequence ID" value="NZ_FSQT01000002.1"/>
</dbReference>
<feature type="signal peptide" evidence="2">
    <location>
        <begin position="1"/>
        <end position="21"/>
    </location>
</feature>